<dbReference type="InterPro" id="IPR027417">
    <property type="entry name" value="P-loop_NTPase"/>
</dbReference>
<feature type="coiled-coil region" evidence="1">
    <location>
        <begin position="376"/>
        <end position="410"/>
    </location>
</feature>
<dbReference type="AlphaFoldDB" id="A0A556SZ59"/>
<dbReference type="Gene3D" id="3.40.50.300">
    <property type="entry name" value="P-loop containing nucleotide triphosphate hydrolases"/>
    <property type="match status" value="1"/>
</dbReference>
<comment type="caution">
    <text evidence="2">The sequence shown here is derived from an EMBL/GenBank/DDBJ whole genome shotgun (WGS) entry which is preliminary data.</text>
</comment>
<dbReference type="RefSeq" id="WP_144091168.1">
    <property type="nucleotide sequence ID" value="NZ_VMHM01000001.1"/>
</dbReference>
<evidence type="ECO:0000256" key="1">
    <source>
        <dbReference type="SAM" id="Coils"/>
    </source>
</evidence>
<gene>
    <name evidence="2" type="ORF">FPQ15_00855</name>
</gene>
<name>A0A556SZ59_9GAMM</name>
<organism evidence="2 3">
    <name type="scientific">Gilliamella apicola</name>
    <dbReference type="NCBI Taxonomy" id="1196095"/>
    <lineage>
        <taxon>Bacteria</taxon>
        <taxon>Pseudomonadati</taxon>
        <taxon>Pseudomonadota</taxon>
        <taxon>Gammaproteobacteria</taxon>
        <taxon>Orbales</taxon>
        <taxon>Orbaceae</taxon>
        <taxon>Gilliamella</taxon>
    </lineage>
</organism>
<evidence type="ECO:0000313" key="3">
    <source>
        <dbReference type="Proteomes" id="UP000319483"/>
    </source>
</evidence>
<reference evidence="2 3" key="1">
    <citation type="submission" date="2019-07" db="EMBL/GenBank/DDBJ databases">
        <title>Gilliamella genomes.</title>
        <authorList>
            <person name="Zheng H."/>
        </authorList>
    </citation>
    <scope>NUCLEOTIDE SEQUENCE [LARGE SCALE GENOMIC DNA]</scope>
    <source>
        <strain evidence="2 3">W8127</strain>
    </source>
</reference>
<feature type="coiled-coil region" evidence="1">
    <location>
        <begin position="227"/>
        <end position="275"/>
    </location>
</feature>
<dbReference type="EMBL" id="VMHM01000001">
    <property type="protein sequence ID" value="TSK06417.1"/>
    <property type="molecule type" value="Genomic_DNA"/>
</dbReference>
<evidence type="ECO:0000313" key="2">
    <source>
        <dbReference type="EMBL" id="TSK06417.1"/>
    </source>
</evidence>
<proteinExistence type="predicted"/>
<accession>A0A556SZ59</accession>
<keyword evidence="1" id="KW-0175">Coiled coil</keyword>
<evidence type="ECO:0008006" key="4">
    <source>
        <dbReference type="Google" id="ProtNLM"/>
    </source>
</evidence>
<feature type="coiled-coil region" evidence="1">
    <location>
        <begin position="312"/>
        <end position="339"/>
    </location>
</feature>
<sequence>MIIKRFVIVDLNNGLANEFNFSPNSNVIFSRNGTVGKSSLLKSIYYCLGMDIKNFTKTWNYNQMIFKIYFSHNNQDGWIIRHKNFYKVYDTDAPLSESEYSRWFTKLLDMQIKIRIKDSENLSQVHAAAILSLFYVDQDSSWKGVPFRNTANLNWYNSKDMPQSIFEYVLNLKSNEHLEKEEKRGILKNELSQLRNTCNSLIALKDQFILTNKRNLVLDEDGFKEDLKKYLLILESLNDKISTYNEQIYKKQVELDSLKLELRELNDILKCNNKLYKNNSIKCSKCNSFLTEQQSEERMKLDYSSFLLSLNIKEIELKINEAEQSIRSLLDKKLGLDKEYNKLSKQLQMKSSRSSINEFIQSLGEATSQDKYYKILGDLEIKKSDIEDEIKKINTEIKKLTEEQNNRRSEIDSYFTDTFNKLASNLPSVDRDFKFLKFNQIKNSGSALNQIFLVIYLTYIKILMEYSSVELPFVMDSIIKDELDGDVLSGAYSLVNKIFLSSKKQTFFAALDDKFQYLTGKCNKIEIKSDQKLLNKKSFDRLKKEIGLLNV</sequence>
<protein>
    <recommendedName>
        <fullName evidence="4">Rad50/SbcC-type AAA domain-containing protein</fullName>
    </recommendedName>
</protein>
<dbReference type="Proteomes" id="UP000319483">
    <property type="component" value="Unassembled WGS sequence"/>
</dbReference>